<protein>
    <submittedName>
        <fullName evidence="3">Uncharacterized protein</fullName>
    </submittedName>
</protein>
<evidence type="ECO:0000256" key="2">
    <source>
        <dbReference type="SAM" id="Phobius"/>
    </source>
</evidence>
<feature type="compositionally biased region" description="Low complexity" evidence="1">
    <location>
        <begin position="62"/>
        <end position="71"/>
    </location>
</feature>
<evidence type="ECO:0000313" key="4">
    <source>
        <dbReference type="Proteomes" id="UP000178256"/>
    </source>
</evidence>
<reference evidence="3 4" key="1">
    <citation type="journal article" date="2016" name="Nat. Commun.">
        <title>Thousands of microbial genomes shed light on interconnected biogeochemical processes in an aquifer system.</title>
        <authorList>
            <person name="Anantharaman K."/>
            <person name="Brown C.T."/>
            <person name="Hug L.A."/>
            <person name="Sharon I."/>
            <person name="Castelle C.J."/>
            <person name="Probst A.J."/>
            <person name="Thomas B.C."/>
            <person name="Singh A."/>
            <person name="Wilkins M.J."/>
            <person name="Karaoz U."/>
            <person name="Brodie E.L."/>
            <person name="Williams K.H."/>
            <person name="Hubbard S.S."/>
            <person name="Banfield J.F."/>
        </authorList>
    </citation>
    <scope>NUCLEOTIDE SEQUENCE [LARGE SCALE GENOMIC DNA]</scope>
</reference>
<keyword evidence="2" id="KW-1133">Transmembrane helix</keyword>
<dbReference type="Proteomes" id="UP000178256">
    <property type="component" value="Unassembled WGS sequence"/>
</dbReference>
<sequence>MPDSNSKITTFDDLVKDLIESKTPAPAQGQGRSVGPLPPLAFGNLPVSKPRPEQPPSPTPLPQTNLPPLTSRGVPPEARSVTLPPPSPLPKTQTLERPKIQEYQSTIRTLSGDLERIKTGQKLNGTDIERRILNIEKLPVPPKITPDSLSNVPLPPKPSERGITEPKLPEKEAPPVQKGNLLGNMISWGSAHKMILSIAMVVVIAMGGVGYYFLYLYAPEPTPGPTISQSPVPTTIKRLNDILGSMADITVNFPKTGNPGDLLSAAIQGQNVDKRQFKKITAVEMDSGQRYSVLGLFDRFFINYPANFKEALGAESAVLLYGQEETFGSDGKPTTIGPAGKKLIILSEIKDQTKAASALLSWEPTMVEGMGNLLNLDPKSASSPNFMNNTYREVNIRYRNFQFPDKTIDYAMMAANNQKIYLVISNSKEAIYAIIDKLK</sequence>
<dbReference type="EMBL" id="MGKL01000004">
    <property type="protein sequence ID" value="OGN26553.1"/>
    <property type="molecule type" value="Genomic_DNA"/>
</dbReference>
<organism evidence="3 4">
    <name type="scientific">Candidatus Yanofskybacteria bacterium RIFCSPLOWO2_01_FULL_44_22</name>
    <dbReference type="NCBI Taxonomy" id="1802697"/>
    <lineage>
        <taxon>Bacteria</taxon>
        <taxon>Candidatus Yanofskyibacteriota</taxon>
    </lineage>
</organism>
<feature type="region of interest" description="Disordered" evidence="1">
    <location>
        <begin position="19"/>
        <end position="96"/>
    </location>
</feature>
<keyword evidence="2" id="KW-0472">Membrane</keyword>
<evidence type="ECO:0000256" key="1">
    <source>
        <dbReference type="SAM" id="MobiDB-lite"/>
    </source>
</evidence>
<dbReference type="AlphaFoldDB" id="A0A1F8GMH3"/>
<dbReference type="STRING" id="1802697.A2925_03370"/>
<feature type="region of interest" description="Disordered" evidence="1">
    <location>
        <begin position="144"/>
        <end position="176"/>
    </location>
</feature>
<name>A0A1F8GMH3_9BACT</name>
<feature type="compositionally biased region" description="Basic and acidic residues" evidence="1">
    <location>
        <begin position="158"/>
        <end position="173"/>
    </location>
</feature>
<gene>
    <name evidence="3" type="ORF">A2925_03370</name>
</gene>
<keyword evidence="2" id="KW-0812">Transmembrane</keyword>
<proteinExistence type="predicted"/>
<accession>A0A1F8GMH3</accession>
<comment type="caution">
    <text evidence="3">The sequence shown here is derived from an EMBL/GenBank/DDBJ whole genome shotgun (WGS) entry which is preliminary data.</text>
</comment>
<evidence type="ECO:0000313" key="3">
    <source>
        <dbReference type="EMBL" id="OGN26553.1"/>
    </source>
</evidence>
<feature type="transmembrane region" description="Helical" evidence="2">
    <location>
        <begin position="195"/>
        <end position="218"/>
    </location>
</feature>